<dbReference type="EMBL" id="FN649036">
    <property type="protein sequence ID" value="CBJ27671.1"/>
    <property type="molecule type" value="Genomic_DNA"/>
</dbReference>
<feature type="compositionally biased region" description="Low complexity" evidence="9">
    <location>
        <begin position="722"/>
        <end position="757"/>
    </location>
</feature>
<evidence type="ECO:0000256" key="6">
    <source>
        <dbReference type="ARBA" id="ARBA00023034"/>
    </source>
</evidence>
<gene>
    <name evidence="10" type="ORF">Esi_0080_0075</name>
</gene>
<comment type="similarity">
    <text evidence="2">Belongs to the COG8 family.</text>
</comment>
<keyword evidence="6" id="KW-0333">Golgi apparatus</keyword>
<evidence type="ECO:0000256" key="7">
    <source>
        <dbReference type="ARBA" id="ARBA00023136"/>
    </source>
</evidence>
<organism evidence="10 11">
    <name type="scientific">Ectocarpus siliculosus</name>
    <name type="common">Brown alga</name>
    <name type="synonym">Conferva siliculosa</name>
    <dbReference type="NCBI Taxonomy" id="2880"/>
    <lineage>
        <taxon>Eukaryota</taxon>
        <taxon>Sar</taxon>
        <taxon>Stramenopiles</taxon>
        <taxon>Ochrophyta</taxon>
        <taxon>PX clade</taxon>
        <taxon>Phaeophyceae</taxon>
        <taxon>Ectocarpales</taxon>
        <taxon>Ectocarpaceae</taxon>
        <taxon>Ectocarpus</taxon>
    </lineage>
</organism>
<keyword evidence="4" id="KW-0813">Transport</keyword>
<dbReference type="Pfam" id="PF04124">
    <property type="entry name" value="Dor1"/>
    <property type="match status" value="3"/>
</dbReference>
<feature type="region of interest" description="Disordered" evidence="9">
    <location>
        <begin position="257"/>
        <end position="288"/>
    </location>
</feature>
<feature type="compositionally biased region" description="Low complexity" evidence="9">
    <location>
        <begin position="591"/>
        <end position="605"/>
    </location>
</feature>
<dbReference type="OMA" id="CTENNEN"/>
<sequence length="801" mass="82267">MSASATAAVAAREGDHAEQEQEPVELSEAYVHSLASLGLERLQNEPGRLHAEAIAVDEALHTLSLDHYRVFIQNQECVRHVRAQGKEMEGHLASLLTEVHGLGAEFSVFQREAAELVGGHKRNRQTLKHHMQLVELLEVPQLMDACVRSDLMEEALSIATFASTLERRHRSRRVVPSAPVGSVGGDTAAKDEPIEGHLPGVIKMIVEEVRESARGLQERLVAKLRGPIQLTSCLQVVSCLRRLEILALEEKTEKKKQRQRALARKADVDAKGSPLKNSNGGGGSGSKREVAAMGAAKIGGGGVSQRQLALVEMKLQALMDLIESCRSQWFEVATQFRAIFLSVEGSGGGSATAARQSAVSSPRVGEGLTTGSGRDSGDILSLWLLRRVSAFVEQLKGLLPLVEDGGLLRSLLEECMFFGASMGRLGTDFRGLLVPVFEERVSGAAAAQWATASAEFVVTLRDVAAIEAAGGNGASLLHVPDRSTITTSRGGPANGHGTSGAGAAAAAAEAERRAALYGGDGGIPPPPRSLMAFPPVARLLNLVLTSFNQLRECLPSSVEGRLADALVLSFTDAFRGLAELKKTTLRTNAAAASASVPNSGSPTATGGVGSGPPSGRGGGAAAGNGGELHVNTTFRALGLACDALAEQAVPHLALCFAALFGETSSAAANGDGGKAVTTGERAEKLRARLLGSLESLGIYEPPPPPPVPAPAPAAPSAPPTPTATITTSPGAAGAVSQPASASSATTAAASGAVALSTPLPPTSPPAAEGGGGAAGEEVPLKSKAAELVEGGEEAGTAAALA</sequence>
<dbReference type="InterPro" id="IPR007255">
    <property type="entry name" value="COG8"/>
</dbReference>
<evidence type="ECO:0000313" key="10">
    <source>
        <dbReference type="EMBL" id="CBJ27671.1"/>
    </source>
</evidence>
<evidence type="ECO:0000313" key="11">
    <source>
        <dbReference type="Proteomes" id="UP000002630"/>
    </source>
</evidence>
<evidence type="ECO:0000256" key="5">
    <source>
        <dbReference type="ARBA" id="ARBA00022927"/>
    </source>
</evidence>
<keyword evidence="7" id="KW-0472">Membrane</keyword>
<dbReference type="InParanoid" id="D7G7C0"/>
<keyword evidence="11" id="KW-1185">Reference proteome</keyword>
<feature type="compositionally biased region" description="Gly residues" evidence="9">
    <location>
        <begin position="606"/>
        <end position="624"/>
    </location>
</feature>
<reference evidence="10 11" key="1">
    <citation type="journal article" date="2010" name="Nature">
        <title>The Ectocarpus genome and the independent evolution of multicellularity in brown algae.</title>
        <authorList>
            <person name="Cock J.M."/>
            <person name="Sterck L."/>
            <person name="Rouze P."/>
            <person name="Scornet D."/>
            <person name="Allen A.E."/>
            <person name="Amoutzias G."/>
            <person name="Anthouard V."/>
            <person name="Artiguenave F."/>
            <person name="Aury J.M."/>
            <person name="Badger J.H."/>
            <person name="Beszteri B."/>
            <person name="Billiau K."/>
            <person name="Bonnet E."/>
            <person name="Bothwell J.H."/>
            <person name="Bowler C."/>
            <person name="Boyen C."/>
            <person name="Brownlee C."/>
            <person name="Carrano C.J."/>
            <person name="Charrier B."/>
            <person name="Cho G.Y."/>
            <person name="Coelho S.M."/>
            <person name="Collen J."/>
            <person name="Corre E."/>
            <person name="Da Silva C."/>
            <person name="Delage L."/>
            <person name="Delaroque N."/>
            <person name="Dittami S.M."/>
            <person name="Doulbeau S."/>
            <person name="Elias M."/>
            <person name="Farnham G."/>
            <person name="Gachon C.M."/>
            <person name="Gschloessl B."/>
            <person name="Heesch S."/>
            <person name="Jabbari K."/>
            <person name="Jubin C."/>
            <person name="Kawai H."/>
            <person name="Kimura K."/>
            <person name="Kloareg B."/>
            <person name="Kupper F.C."/>
            <person name="Lang D."/>
            <person name="Le Bail A."/>
            <person name="Leblanc C."/>
            <person name="Lerouge P."/>
            <person name="Lohr M."/>
            <person name="Lopez P.J."/>
            <person name="Martens C."/>
            <person name="Maumus F."/>
            <person name="Michel G."/>
            <person name="Miranda-Saavedra D."/>
            <person name="Morales J."/>
            <person name="Moreau H."/>
            <person name="Motomura T."/>
            <person name="Nagasato C."/>
            <person name="Napoli C.A."/>
            <person name="Nelson D.R."/>
            <person name="Nyvall-Collen P."/>
            <person name="Peters A.F."/>
            <person name="Pommier C."/>
            <person name="Potin P."/>
            <person name="Poulain J."/>
            <person name="Quesneville H."/>
            <person name="Read B."/>
            <person name="Rensing S.A."/>
            <person name="Ritter A."/>
            <person name="Rousvoal S."/>
            <person name="Samanta M."/>
            <person name="Samson G."/>
            <person name="Schroeder D.C."/>
            <person name="Segurens B."/>
            <person name="Strittmatter M."/>
            <person name="Tonon T."/>
            <person name="Tregear J.W."/>
            <person name="Valentin K."/>
            <person name="von Dassow P."/>
            <person name="Yamagishi T."/>
            <person name="Van de Peer Y."/>
            <person name="Wincker P."/>
        </authorList>
    </citation>
    <scope>NUCLEOTIDE SEQUENCE [LARGE SCALE GENOMIC DNA]</scope>
    <source>
        <strain evidence="11">Ec32 / CCAP1310/4</strain>
    </source>
</reference>
<keyword evidence="5" id="KW-0653">Protein transport</keyword>
<dbReference type="GO" id="GO:0017119">
    <property type="term" value="C:Golgi transport complex"/>
    <property type="evidence" value="ECO:0007669"/>
    <property type="project" value="InterPro"/>
</dbReference>
<accession>D7G7C0</accession>
<feature type="region of interest" description="Disordered" evidence="9">
    <location>
        <begin position="172"/>
        <end position="192"/>
    </location>
</feature>
<feature type="compositionally biased region" description="Low complexity" evidence="9">
    <location>
        <begin position="1"/>
        <end position="11"/>
    </location>
</feature>
<protein>
    <recommendedName>
        <fullName evidence="3">Conserved oligomeric Golgi complex subunit 8</fullName>
    </recommendedName>
    <alternativeName>
        <fullName evidence="8">Component of oligomeric Golgi complex 8</fullName>
    </alternativeName>
</protein>
<feature type="region of interest" description="Disordered" evidence="9">
    <location>
        <begin position="1"/>
        <end position="24"/>
    </location>
</feature>
<dbReference type="GO" id="GO:0006891">
    <property type="term" value="P:intra-Golgi vesicle-mediated transport"/>
    <property type="evidence" value="ECO:0007669"/>
    <property type="project" value="TreeGrafter"/>
</dbReference>
<evidence type="ECO:0000256" key="2">
    <source>
        <dbReference type="ARBA" id="ARBA00006419"/>
    </source>
</evidence>
<dbReference type="OrthoDB" id="191701at2759"/>
<evidence type="ECO:0000256" key="8">
    <source>
        <dbReference type="ARBA" id="ARBA00031347"/>
    </source>
</evidence>
<feature type="region of interest" description="Disordered" evidence="9">
    <location>
        <begin position="591"/>
        <end position="624"/>
    </location>
</feature>
<feature type="compositionally biased region" description="Pro residues" evidence="9">
    <location>
        <begin position="700"/>
        <end position="721"/>
    </location>
</feature>
<dbReference type="AlphaFoldDB" id="D7G7C0"/>
<comment type="subcellular location">
    <subcellularLocation>
        <location evidence="1">Golgi apparatus membrane</location>
        <topology evidence="1">Peripheral membrane protein</topology>
    </subcellularLocation>
</comment>
<feature type="region of interest" description="Disordered" evidence="9">
    <location>
        <begin position="485"/>
        <end position="504"/>
    </location>
</feature>
<dbReference type="Proteomes" id="UP000002630">
    <property type="component" value="Linkage Group LG28"/>
</dbReference>
<evidence type="ECO:0000256" key="3">
    <source>
        <dbReference type="ARBA" id="ARBA00020983"/>
    </source>
</evidence>
<dbReference type="PANTHER" id="PTHR21311:SF0">
    <property type="entry name" value="CONSERVED OLIGOMERIC GOLGI COMPLEX SUBUNIT 8"/>
    <property type="match status" value="1"/>
</dbReference>
<dbReference type="GO" id="GO:0015031">
    <property type="term" value="P:protein transport"/>
    <property type="evidence" value="ECO:0007669"/>
    <property type="project" value="UniProtKB-KW"/>
</dbReference>
<dbReference type="PANTHER" id="PTHR21311">
    <property type="entry name" value="CONSERVED OLIGOMERIC GOLGI COMPLEX COMPONENT 8"/>
    <property type="match status" value="1"/>
</dbReference>
<proteinExistence type="inferred from homology"/>
<dbReference type="EMBL" id="FN649753">
    <property type="protein sequence ID" value="CBJ27671.1"/>
    <property type="molecule type" value="Genomic_DNA"/>
</dbReference>
<evidence type="ECO:0000256" key="1">
    <source>
        <dbReference type="ARBA" id="ARBA00004395"/>
    </source>
</evidence>
<dbReference type="STRING" id="2880.D7G7C0"/>
<feature type="region of interest" description="Disordered" evidence="9">
    <location>
        <begin position="695"/>
        <end position="801"/>
    </location>
</feature>
<name>D7G7C0_ECTSI</name>
<dbReference type="eggNOG" id="KOG2069">
    <property type="taxonomic scope" value="Eukaryota"/>
</dbReference>
<dbReference type="GO" id="GO:0000139">
    <property type="term" value="C:Golgi membrane"/>
    <property type="evidence" value="ECO:0007669"/>
    <property type="project" value="UniProtKB-SubCell"/>
</dbReference>
<evidence type="ECO:0000256" key="4">
    <source>
        <dbReference type="ARBA" id="ARBA00022448"/>
    </source>
</evidence>
<evidence type="ECO:0000256" key="9">
    <source>
        <dbReference type="SAM" id="MobiDB-lite"/>
    </source>
</evidence>